<dbReference type="STRING" id="1220924.W2S3Y7"/>
<evidence type="ECO:0008006" key="9">
    <source>
        <dbReference type="Google" id="ProtNLM"/>
    </source>
</evidence>
<dbReference type="Pfam" id="PF00270">
    <property type="entry name" value="DEAD"/>
    <property type="match status" value="1"/>
</dbReference>
<dbReference type="CDD" id="cd17917">
    <property type="entry name" value="DEXHc_RHA-like"/>
    <property type="match status" value="1"/>
</dbReference>
<evidence type="ECO:0000313" key="8">
    <source>
        <dbReference type="Proteomes" id="UP000030752"/>
    </source>
</evidence>
<evidence type="ECO:0000256" key="2">
    <source>
        <dbReference type="ARBA" id="ARBA00022801"/>
    </source>
</evidence>
<dbReference type="PROSITE" id="PS00690">
    <property type="entry name" value="DEAH_ATP_HELICASE"/>
    <property type="match status" value="1"/>
</dbReference>
<dbReference type="RefSeq" id="XP_008714504.1">
    <property type="nucleotide sequence ID" value="XM_008716282.1"/>
</dbReference>
<dbReference type="VEuPathDB" id="FungiDB:HMPREF1541_01926"/>
<dbReference type="PROSITE" id="PS51192">
    <property type="entry name" value="HELICASE_ATP_BIND_1"/>
    <property type="match status" value="1"/>
</dbReference>
<dbReference type="AlphaFoldDB" id="W2S3Y7"/>
<keyword evidence="1" id="KW-0547">Nucleotide-binding</keyword>
<dbReference type="Gene3D" id="1.20.120.1080">
    <property type="match status" value="1"/>
</dbReference>
<dbReference type="Pfam" id="PF00271">
    <property type="entry name" value="Helicase_C"/>
    <property type="match status" value="1"/>
</dbReference>
<evidence type="ECO:0000256" key="4">
    <source>
        <dbReference type="SAM" id="MobiDB-lite"/>
    </source>
</evidence>
<dbReference type="InterPro" id="IPR027417">
    <property type="entry name" value="P-loop_NTPase"/>
</dbReference>
<sequence>MVRSVDMLHSVAMYHTTQEYEADLTLQGDALQRPILHNSPVNGEEKETFSPNKKAKPLPGPIPEIGKSEQAIEKREKIAAHVFDVTLYGNAFPPMLRTMRLARKLGLPDNTLGYVAEDSYRAPRSSAKPSKSYLDTRSNQMLRDLRVKKMNPEWRERLFQREKLPVMTDSRHARLIKALDSCDVLVVPGSTGSGKSTQVPQIILDYAIHDGKGAHTNVICSQPRRISAVSIARRVAWERTEDLGQTVGHHIRFSPQLPHKHGHILYCTNGILWNYMHHQPDHVLDTASHIVLDEVHERSTEIDILMLILRKLILNRKAQGKRYPKVVLMSATIESNEFIEYFRQPLDGKHGLTTSKFEIPGRLFPITDHYLEDISAQLSQSSEGAIGTLSQGPAAMYINAELESNSSGINATLQSDSDAVSPTIETPSLIEAGQDYIVPFELAAATVMHVFQTTRKGDILVFFPGLNDINKTADLLEAQEAFWNQNTPEGGGVKIFRLHSQLNDTNDEVFEPVALGWRRIVLASNIAETSITLPEVEHVIDTGTSKLMTRDSETASRGLLCQWASRQSLQQRRGRAGRVKPGNYYALYSRAREFETYLTPELLREDLMGTALGLKTMVQSLDIATGLTSALDSPKEEDIAKAIHGLKQIGALTEAEEVTPLGRMLSSFGTHPNLAKAVILGVLFRCLEPMLIAASMDDGGEGMIAKADRTGVELVKTRYHYARGTDSNIIASINAFKELDDAITSGDTNLQARLCSTHGLRRDLYHYQARTARQICERLHAQGIASIPDLGAGYFPNIPPELNTNATCTPLVKVLLMLSLQPELAARWSAHTFFSKQGLLMPEWRAVNSFLSAGLLRSGVSTRVSDRGDLMSYAFGKFVPDGNRIGMVDTQTITPLMAMLFGREVALGDSNTATLDKAIKVKINVQGHEVNLPTSKAAVMTMEMRKMIERFLHVAFSDLRIDGKPTAGKVSQYNTMFTEKHELRDAFTKGLIEILDADAEAEKTVLDERWLAWTEEDSRKLSDLAKRQAEADKKKAKPGISNEEAVASDKSAVSLTSIHQMLSNLPGRPVTKAV</sequence>
<organism evidence="7 8">
    <name type="scientific">Cyphellophora europaea (strain CBS 101466)</name>
    <name type="common">Phialophora europaea</name>
    <dbReference type="NCBI Taxonomy" id="1220924"/>
    <lineage>
        <taxon>Eukaryota</taxon>
        <taxon>Fungi</taxon>
        <taxon>Dikarya</taxon>
        <taxon>Ascomycota</taxon>
        <taxon>Pezizomycotina</taxon>
        <taxon>Eurotiomycetes</taxon>
        <taxon>Chaetothyriomycetidae</taxon>
        <taxon>Chaetothyriales</taxon>
        <taxon>Cyphellophoraceae</taxon>
        <taxon>Cyphellophora</taxon>
    </lineage>
</organism>
<evidence type="ECO:0000256" key="1">
    <source>
        <dbReference type="ARBA" id="ARBA00022741"/>
    </source>
</evidence>
<dbReference type="SMART" id="SM00487">
    <property type="entry name" value="DEXDc"/>
    <property type="match status" value="1"/>
</dbReference>
<dbReference type="GO" id="GO:0016787">
    <property type="term" value="F:hydrolase activity"/>
    <property type="evidence" value="ECO:0007669"/>
    <property type="project" value="UniProtKB-KW"/>
</dbReference>
<reference evidence="7 8" key="1">
    <citation type="submission" date="2013-03" db="EMBL/GenBank/DDBJ databases">
        <title>The Genome Sequence of Phialophora europaea CBS 101466.</title>
        <authorList>
            <consortium name="The Broad Institute Genomics Platform"/>
            <person name="Cuomo C."/>
            <person name="de Hoog S."/>
            <person name="Gorbushina A."/>
            <person name="Walker B."/>
            <person name="Young S.K."/>
            <person name="Zeng Q."/>
            <person name="Gargeya S."/>
            <person name="Fitzgerald M."/>
            <person name="Haas B."/>
            <person name="Abouelleil A."/>
            <person name="Allen A.W."/>
            <person name="Alvarado L."/>
            <person name="Arachchi H.M."/>
            <person name="Berlin A.M."/>
            <person name="Chapman S.B."/>
            <person name="Gainer-Dewar J."/>
            <person name="Goldberg J."/>
            <person name="Griggs A."/>
            <person name="Gujja S."/>
            <person name="Hansen M."/>
            <person name="Howarth C."/>
            <person name="Imamovic A."/>
            <person name="Ireland A."/>
            <person name="Larimer J."/>
            <person name="McCowan C."/>
            <person name="Murphy C."/>
            <person name="Pearson M."/>
            <person name="Poon T.W."/>
            <person name="Priest M."/>
            <person name="Roberts A."/>
            <person name="Saif S."/>
            <person name="Shea T."/>
            <person name="Sisk P."/>
            <person name="Sykes S."/>
            <person name="Wortman J."/>
            <person name="Nusbaum C."/>
            <person name="Birren B."/>
        </authorList>
    </citation>
    <scope>NUCLEOTIDE SEQUENCE [LARGE SCALE GENOMIC DNA]</scope>
    <source>
        <strain evidence="7 8">CBS 101466</strain>
    </source>
</reference>
<dbReference type="PANTHER" id="PTHR18934:SF203">
    <property type="entry name" value="ATP-DEPENDENT RNA HELICASE A"/>
    <property type="match status" value="1"/>
</dbReference>
<keyword evidence="3" id="KW-0067">ATP-binding</keyword>
<dbReference type="InterPro" id="IPR002464">
    <property type="entry name" value="DNA/RNA_helicase_DEAH_CS"/>
</dbReference>
<dbReference type="GO" id="GO:0004386">
    <property type="term" value="F:helicase activity"/>
    <property type="evidence" value="ECO:0007669"/>
    <property type="project" value="TreeGrafter"/>
</dbReference>
<dbReference type="InterPro" id="IPR014001">
    <property type="entry name" value="Helicase_ATP-bd"/>
</dbReference>
<dbReference type="GO" id="GO:0005524">
    <property type="term" value="F:ATP binding"/>
    <property type="evidence" value="ECO:0007669"/>
    <property type="project" value="UniProtKB-KW"/>
</dbReference>
<proteinExistence type="predicted"/>
<evidence type="ECO:0000259" key="6">
    <source>
        <dbReference type="PROSITE" id="PS51194"/>
    </source>
</evidence>
<dbReference type="SMART" id="SM00847">
    <property type="entry name" value="HA2"/>
    <property type="match status" value="1"/>
</dbReference>
<dbReference type="HOGENOM" id="CLU_276938_0_0_1"/>
<dbReference type="InParanoid" id="W2S3Y7"/>
<dbReference type="EMBL" id="KB822718">
    <property type="protein sequence ID" value="ETN42768.1"/>
    <property type="molecule type" value="Genomic_DNA"/>
</dbReference>
<dbReference type="OrthoDB" id="5600252at2759"/>
<dbReference type="PROSITE" id="PS51194">
    <property type="entry name" value="HELICASE_CTER"/>
    <property type="match status" value="1"/>
</dbReference>
<gene>
    <name evidence="7" type="ORF">HMPREF1541_01926</name>
</gene>
<dbReference type="CDD" id="cd18791">
    <property type="entry name" value="SF2_C_RHA"/>
    <property type="match status" value="1"/>
</dbReference>
<feature type="region of interest" description="Disordered" evidence="4">
    <location>
        <begin position="1029"/>
        <end position="1051"/>
    </location>
</feature>
<feature type="domain" description="Helicase C-terminal" evidence="6">
    <location>
        <begin position="446"/>
        <end position="618"/>
    </location>
</feature>
<dbReference type="Proteomes" id="UP000030752">
    <property type="component" value="Unassembled WGS sequence"/>
</dbReference>
<evidence type="ECO:0000313" key="7">
    <source>
        <dbReference type="EMBL" id="ETN42768.1"/>
    </source>
</evidence>
<dbReference type="SUPFAM" id="SSF52540">
    <property type="entry name" value="P-loop containing nucleoside triphosphate hydrolases"/>
    <property type="match status" value="1"/>
</dbReference>
<evidence type="ECO:0000259" key="5">
    <source>
        <dbReference type="PROSITE" id="PS51192"/>
    </source>
</evidence>
<dbReference type="SMART" id="SM00490">
    <property type="entry name" value="HELICc"/>
    <property type="match status" value="1"/>
</dbReference>
<dbReference type="eggNOG" id="KOG0920">
    <property type="taxonomic scope" value="Eukaryota"/>
</dbReference>
<dbReference type="InterPro" id="IPR007502">
    <property type="entry name" value="Helicase-assoc_dom"/>
</dbReference>
<keyword evidence="8" id="KW-1185">Reference proteome</keyword>
<dbReference type="GO" id="GO:0003723">
    <property type="term" value="F:RNA binding"/>
    <property type="evidence" value="ECO:0007669"/>
    <property type="project" value="TreeGrafter"/>
</dbReference>
<keyword evidence="2" id="KW-0378">Hydrolase</keyword>
<feature type="domain" description="Helicase ATP-binding" evidence="5">
    <location>
        <begin position="176"/>
        <end position="351"/>
    </location>
</feature>
<accession>W2S3Y7</accession>
<dbReference type="PANTHER" id="PTHR18934">
    <property type="entry name" value="ATP-DEPENDENT RNA HELICASE"/>
    <property type="match status" value="1"/>
</dbReference>
<name>W2S3Y7_CYPE1</name>
<feature type="region of interest" description="Disordered" evidence="4">
    <location>
        <begin position="38"/>
        <end position="63"/>
    </location>
</feature>
<evidence type="ECO:0000256" key="3">
    <source>
        <dbReference type="ARBA" id="ARBA00022840"/>
    </source>
</evidence>
<dbReference type="GO" id="GO:1990904">
    <property type="term" value="C:ribonucleoprotein complex"/>
    <property type="evidence" value="ECO:0007669"/>
    <property type="project" value="UniProtKB-ARBA"/>
</dbReference>
<dbReference type="InterPro" id="IPR011545">
    <property type="entry name" value="DEAD/DEAH_box_helicase_dom"/>
</dbReference>
<dbReference type="InterPro" id="IPR001650">
    <property type="entry name" value="Helicase_C-like"/>
</dbReference>
<protein>
    <recommendedName>
        <fullName evidence="9">Helicase ATP-binding domain-containing protein</fullName>
    </recommendedName>
</protein>
<dbReference type="Gene3D" id="3.40.50.300">
    <property type="entry name" value="P-loop containing nucleotide triphosphate hydrolases"/>
    <property type="match status" value="2"/>
</dbReference>
<dbReference type="GeneID" id="19969265"/>